<dbReference type="EMBL" id="BQKI01000086">
    <property type="protein sequence ID" value="GJN35002.1"/>
    <property type="molecule type" value="Genomic_DNA"/>
</dbReference>
<evidence type="ECO:0000313" key="2">
    <source>
        <dbReference type="EMBL" id="GJN35002.1"/>
    </source>
</evidence>
<reference evidence="2" key="1">
    <citation type="journal article" date="2018" name="DNA Res.">
        <title>Multiple hybrid de novo genome assembly of finger millet, an orphan allotetraploid crop.</title>
        <authorList>
            <person name="Hatakeyama M."/>
            <person name="Aluri S."/>
            <person name="Balachadran M.T."/>
            <person name="Sivarajan S.R."/>
            <person name="Patrignani A."/>
            <person name="Gruter S."/>
            <person name="Poveda L."/>
            <person name="Shimizu-Inatsugi R."/>
            <person name="Baeten J."/>
            <person name="Francoijs K.J."/>
            <person name="Nataraja K.N."/>
            <person name="Reddy Y.A.N."/>
            <person name="Phadnis S."/>
            <person name="Ravikumar R.L."/>
            <person name="Schlapbach R."/>
            <person name="Sreeman S.M."/>
            <person name="Shimizu K.K."/>
        </authorList>
    </citation>
    <scope>NUCLEOTIDE SEQUENCE</scope>
</reference>
<accession>A0AAV5FJP7</accession>
<dbReference type="Proteomes" id="UP001054889">
    <property type="component" value="Unassembled WGS sequence"/>
</dbReference>
<feature type="region of interest" description="Disordered" evidence="1">
    <location>
        <begin position="1"/>
        <end position="20"/>
    </location>
</feature>
<keyword evidence="3" id="KW-1185">Reference proteome</keyword>
<name>A0AAV5FJP7_ELECO</name>
<comment type="caution">
    <text evidence="2">The sequence shown here is derived from an EMBL/GenBank/DDBJ whole genome shotgun (WGS) entry which is preliminary data.</text>
</comment>
<gene>
    <name evidence="2" type="primary">gb23723</name>
    <name evidence="2" type="ORF">PR202_gb23723</name>
</gene>
<evidence type="ECO:0000256" key="1">
    <source>
        <dbReference type="SAM" id="MobiDB-lite"/>
    </source>
</evidence>
<organism evidence="2 3">
    <name type="scientific">Eleusine coracana subsp. coracana</name>
    <dbReference type="NCBI Taxonomy" id="191504"/>
    <lineage>
        <taxon>Eukaryota</taxon>
        <taxon>Viridiplantae</taxon>
        <taxon>Streptophyta</taxon>
        <taxon>Embryophyta</taxon>
        <taxon>Tracheophyta</taxon>
        <taxon>Spermatophyta</taxon>
        <taxon>Magnoliopsida</taxon>
        <taxon>Liliopsida</taxon>
        <taxon>Poales</taxon>
        <taxon>Poaceae</taxon>
        <taxon>PACMAD clade</taxon>
        <taxon>Chloridoideae</taxon>
        <taxon>Cynodonteae</taxon>
        <taxon>Eleusininae</taxon>
        <taxon>Eleusine</taxon>
    </lineage>
</organism>
<dbReference type="AlphaFoldDB" id="A0AAV5FJP7"/>
<protein>
    <submittedName>
        <fullName evidence="2">Uncharacterized protein</fullName>
    </submittedName>
</protein>
<sequence>MKRKAEPLPSSTGCRPSRCCDNDDDHKGADILAASNPAPSMADLRVGMVAATTTTITVGAKATANIMGMVATMMKVTLDVVWIMS</sequence>
<proteinExistence type="predicted"/>
<evidence type="ECO:0000313" key="3">
    <source>
        <dbReference type="Proteomes" id="UP001054889"/>
    </source>
</evidence>
<reference evidence="2" key="2">
    <citation type="submission" date="2021-12" db="EMBL/GenBank/DDBJ databases">
        <title>Resequencing data analysis of finger millet.</title>
        <authorList>
            <person name="Hatakeyama M."/>
            <person name="Aluri S."/>
            <person name="Balachadran M.T."/>
            <person name="Sivarajan S.R."/>
            <person name="Poveda L."/>
            <person name="Shimizu-Inatsugi R."/>
            <person name="Schlapbach R."/>
            <person name="Sreeman S.M."/>
            <person name="Shimizu K.K."/>
        </authorList>
    </citation>
    <scope>NUCLEOTIDE SEQUENCE</scope>
</reference>